<dbReference type="GO" id="GO:0004177">
    <property type="term" value="F:aminopeptidase activity"/>
    <property type="evidence" value="ECO:0007669"/>
    <property type="project" value="UniProtKB-ARBA"/>
</dbReference>
<dbReference type="PANTHER" id="PTHR43763">
    <property type="entry name" value="XAA-PRO AMINOPEPTIDASE 1"/>
    <property type="match status" value="1"/>
</dbReference>
<evidence type="ECO:0000259" key="6">
    <source>
        <dbReference type="Pfam" id="PF00557"/>
    </source>
</evidence>
<keyword evidence="3" id="KW-0479">Metal-binding</keyword>
<dbReference type="PANTHER" id="PTHR43763:SF6">
    <property type="entry name" value="XAA-PRO AMINOPEPTIDASE 1"/>
    <property type="match status" value="1"/>
</dbReference>
<evidence type="ECO:0000256" key="3">
    <source>
        <dbReference type="ARBA" id="ARBA00022723"/>
    </source>
</evidence>
<keyword evidence="10" id="KW-1185">Reference proteome</keyword>
<evidence type="ECO:0000259" key="8">
    <source>
        <dbReference type="Pfam" id="PF16188"/>
    </source>
</evidence>
<proteinExistence type="inferred from homology"/>
<evidence type="ECO:0000256" key="5">
    <source>
        <dbReference type="ARBA" id="ARBA00023211"/>
    </source>
</evidence>
<organism evidence="9 10">
    <name type="scientific">Cimex lectularius</name>
    <name type="common">Bed bug</name>
    <name type="synonym">Acanthia lectularia</name>
    <dbReference type="NCBI Taxonomy" id="79782"/>
    <lineage>
        <taxon>Eukaryota</taxon>
        <taxon>Metazoa</taxon>
        <taxon>Ecdysozoa</taxon>
        <taxon>Arthropoda</taxon>
        <taxon>Hexapoda</taxon>
        <taxon>Insecta</taxon>
        <taxon>Pterygota</taxon>
        <taxon>Neoptera</taxon>
        <taxon>Paraneoptera</taxon>
        <taxon>Hemiptera</taxon>
        <taxon>Heteroptera</taxon>
        <taxon>Panheteroptera</taxon>
        <taxon>Cimicomorpha</taxon>
        <taxon>Cimicidae</taxon>
        <taxon>Cimex</taxon>
    </lineage>
</organism>
<dbReference type="Gene3D" id="3.90.230.10">
    <property type="entry name" value="Creatinase/methionine aminopeptidase superfamily"/>
    <property type="match status" value="1"/>
</dbReference>
<dbReference type="OMA" id="NARMINI"/>
<dbReference type="Proteomes" id="UP000494040">
    <property type="component" value="Unassembled WGS sequence"/>
</dbReference>
<dbReference type="InterPro" id="IPR050422">
    <property type="entry name" value="X-Pro_aminopeptidase_P"/>
</dbReference>
<dbReference type="GO" id="GO:0046872">
    <property type="term" value="F:metal ion binding"/>
    <property type="evidence" value="ECO:0007669"/>
    <property type="project" value="UniProtKB-KW"/>
</dbReference>
<dbReference type="InterPro" id="IPR036005">
    <property type="entry name" value="Creatinase/aminopeptidase-like"/>
</dbReference>
<feature type="domain" description="Peptidase M24 C-terminal" evidence="8">
    <location>
        <begin position="576"/>
        <end position="639"/>
    </location>
</feature>
<accession>A0A8I6R5W8</accession>
<dbReference type="KEGG" id="clec:106660925"/>
<evidence type="ECO:0000256" key="1">
    <source>
        <dbReference type="ARBA" id="ARBA00001936"/>
    </source>
</evidence>
<evidence type="ECO:0000313" key="10">
    <source>
        <dbReference type="Proteomes" id="UP000494040"/>
    </source>
</evidence>
<dbReference type="GeneID" id="106660925"/>
<dbReference type="SUPFAM" id="SSF53092">
    <property type="entry name" value="Creatinase/prolidase N-terminal domain"/>
    <property type="match status" value="2"/>
</dbReference>
<keyword evidence="5" id="KW-0464">Manganese</keyword>
<dbReference type="InterPro" id="IPR032416">
    <property type="entry name" value="Peptidase_M24_C"/>
</dbReference>
<keyword evidence="4" id="KW-0378">Hydrolase</keyword>
<dbReference type="RefSeq" id="XP_014239467.1">
    <property type="nucleotide sequence ID" value="XM_014383981.2"/>
</dbReference>
<dbReference type="OrthoDB" id="9995434at2759"/>
<comment type="similarity">
    <text evidence="2">Belongs to the peptidase M24B family.</text>
</comment>
<evidence type="ECO:0000256" key="4">
    <source>
        <dbReference type="ARBA" id="ARBA00022801"/>
    </source>
</evidence>
<dbReference type="InterPro" id="IPR000994">
    <property type="entry name" value="Pept_M24"/>
</dbReference>
<dbReference type="InterPro" id="IPR000587">
    <property type="entry name" value="Creatinase_N"/>
</dbReference>
<dbReference type="FunFam" id="3.40.350.10:FF:000003">
    <property type="entry name" value="Xaa-pro aminopeptidase P"/>
    <property type="match status" value="1"/>
</dbReference>
<reference evidence="9" key="1">
    <citation type="submission" date="2022-01" db="UniProtKB">
        <authorList>
            <consortium name="EnsemblMetazoa"/>
        </authorList>
    </citation>
    <scope>IDENTIFICATION</scope>
</reference>
<dbReference type="Pfam" id="PF00557">
    <property type="entry name" value="Peptidase_M24"/>
    <property type="match status" value="1"/>
</dbReference>
<evidence type="ECO:0000313" key="9">
    <source>
        <dbReference type="EnsemblMetazoa" id="XP_014239467.1"/>
    </source>
</evidence>
<comment type="cofactor">
    <cofactor evidence="1">
        <name>Mn(2+)</name>
        <dbReference type="ChEBI" id="CHEBI:29035"/>
    </cofactor>
</comment>
<dbReference type="GO" id="GO:0005737">
    <property type="term" value="C:cytoplasm"/>
    <property type="evidence" value="ECO:0007669"/>
    <property type="project" value="UniProtKB-ARBA"/>
</dbReference>
<feature type="domain" description="Peptidase M24" evidence="6">
    <location>
        <begin position="359"/>
        <end position="563"/>
    </location>
</feature>
<dbReference type="AlphaFoldDB" id="A0A8I6R5W8"/>
<dbReference type="Gene3D" id="3.40.350.10">
    <property type="entry name" value="Creatinase/prolidase N-terminal domain"/>
    <property type="match status" value="2"/>
</dbReference>
<sequence>MVVLKLIPIFQFFTLSFRLHTAQFEKAMKAVSASIINGEENGTSVLESRLAKLREKMTNYGIDAYIVMSEGDHQEEYPAAADLRRSYLSGFTGSAGDAVVTMKQALLWTDSRYYIQAEEQLGPSWTLVMKEPQVDPMEVWLRKNLEKDQKVGVDPKTITFENWNQIDSHLSSKLIKFIPLENNLIDEIWEDRPSYPSDPVYIHDCNFSGEEYTKKIKRVREKLASLEADLCVVSALDEVAWLLNLRGNDISMTPVFISYVLLTPKWATLYTRKEIINSSIIEYLSNPLSQVSVKPYTDFWKDLQNAIKEAKKVLLPSGKRGGTSYAIYSRVPKEKLLNITSPIMDMKSSKNRIEVQGSRNAHLRDAVALCELFHLLENQVPNEIYWDELKVVYKLQKLRSEQKWNKGSSFNAIVAFGKNGALPHYKPTKETNLKLDTEGLLTIDSGGQYLDGTIDTTRVLHFGKPSAMYKTIYTSLLKGVADLATTIFPDGTKVSDLEFIIRRPLLQLGMTFGHGTTHGTGVFLGVHEAFNGTYHHHFIGSQEPGYYRKGEFGMRLENLIVVEDAPVKDMDNSQKLFKFSPLTLVPYEPNLIDVSNMDKSQINWLNEYHEQVRLHVGTEMVKQGKSDLYQWLVKKTTPLAYNTE</sequence>
<evidence type="ECO:0000259" key="7">
    <source>
        <dbReference type="Pfam" id="PF01321"/>
    </source>
</evidence>
<dbReference type="SUPFAM" id="SSF55920">
    <property type="entry name" value="Creatinase/aminopeptidase"/>
    <property type="match status" value="1"/>
</dbReference>
<evidence type="ECO:0000256" key="2">
    <source>
        <dbReference type="ARBA" id="ARBA00008766"/>
    </source>
</evidence>
<dbReference type="Pfam" id="PF16188">
    <property type="entry name" value="Peptidase_M24_C"/>
    <property type="match status" value="1"/>
</dbReference>
<dbReference type="EnsemblMetazoa" id="XM_014383981.2">
    <property type="protein sequence ID" value="XP_014239467.1"/>
    <property type="gene ID" value="LOC106660925"/>
</dbReference>
<dbReference type="FunFam" id="3.90.230.10:FF:000007">
    <property type="entry name" value="Xaa-Pro aminopeptidase P"/>
    <property type="match status" value="1"/>
</dbReference>
<name>A0A8I6R5W8_CIMLE</name>
<protein>
    <submittedName>
        <fullName evidence="9">Uncharacterized protein</fullName>
    </submittedName>
</protein>
<dbReference type="Pfam" id="PF16189">
    <property type="entry name" value="Creatinase_N_2"/>
    <property type="match status" value="1"/>
</dbReference>
<feature type="domain" description="Creatinase N-terminal" evidence="7">
    <location>
        <begin position="49"/>
        <end position="184"/>
    </location>
</feature>
<dbReference type="Pfam" id="PF01321">
    <property type="entry name" value="Creatinase_N"/>
    <property type="match status" value="1"/>
</dbReference>
<dbReference type="InterPro" id="IPR029149">
    <property type="entry name" value="Creatin/AminoP/Spt16_N"/>
</dbReference>